<dbReference type="InterPro" id="IPR004088">
    <property type="entry name" value="KH_dom_type_1"/>
</dbReference>
<reference evidence="5" key="1">
    <citation type="submission" date="2021-02" db="EMBL/GenBank/DDBJ databases">
        <authorList>
            <person name="Nowell W R."/>
        </authorList>
    </citation>
    <scope>NUCLEOTIDE SEQUENCE</scope>
</reference>
<evidence type="ECO:0000313" key="6">
    <source>
        <dbReference type="EMBL" id="CAF3738919.1"/>
    </source>
</evidence>
<keyword evidence="7" id="KW-1185">Reference proteome</keyword>
<feature type="compositionally biased region" description="Polar residues" evidence="3">
    <location>
        <begin position="1"/>
        <end position="16"/>
    </location>
</feature>
<dbReference type="Proteomes" id="UP000681722">
    <property type="component" value="Unassembled WGS sequence"/>
</dbReference>
<name>A0A814E2Y3_9BILA</name>
<feature type="domain" description="K Homology" evidence="4">
    <location>
        <begin position="255"/>
        <end position="326"/>
    </location>
</feature>
<keyword evidence="2" id="KW-0694">RNA-binding</keyword>
<dbReference type="Gene3D" id="3.30.1370.10">
    <property type="entry name" value="K Homology domain, type 1"/>
    <property type="match status" value="3"/>
</dbReference>
<evidence type="ECO:0000256" key="3">
    <source>
        <dbReference type="SAM" id="MobiDB-lite"/>
    </source>
</evidence>
<dbReference type="EMBL" id="CAJNOQ010002558">
    <property type="protein sequence ID" value="CAF0965337.1"/>
    <property type="molecule type" value="Genomic_DNA"/>
</dbReference>
<gene>
    <name evidence="5" type="ORF">GPM918_LOCUS11947</name>
    <name evidence="6" type="ORF">SRO942_LOCUS11945</name>
</gene>
<evidence type="ECO:0000256" key="1">
    <source>
        <dbReference type="ARBA" id="ARBA00022737"/>
    </source>
</evidence>
<dbReference type="EMBL" id="CAJOBC010002557">
    <property type="protein sequence ID" value="CAF3738919.1"/>
    <property type="molecule type" value="Genomic_DNA"/>
</dbReference>
<dbReference type="OrthoDB" id="1937934at2759"/>
<dbReference type="CDD" id="cd22432">
    <property type="entry name" value="KH-I_HNRNPK_rpt1"/>
    <property type="match status" value="1"/>
</dbReference>
<keyword evidence="1" id="KW-0677">Repeat</keyword>
<dbReference type="CDD" id="cd22434">
    <property type="entry name" value="KH-I_HNRNPK_rpt3"/>
    <property type="match status" value="1"/>
</dbReference>
<feature type="domain" description="K Homology" evidence="4">
    <location>
        <begin position="47"/>
        <end position="115"/>
    </location>
</feature>
<feature type="domain" description="K Homology" evidence="4">
    <location>
        <begin position="123"/>
        <end position="195"/>
    </location>
</feature>
<dbReference type="InterPro" id="IPR004087">
    <property type="entry name" value="KH_dom"/>
</dbReference>
<comment type="caution">
    <text evidence="5">The sequence shown here is derived from an EMBL/GenBank/DDBJ whole genome shotgun (WGS) entry which is preliminary data.</text>
</comment>
<dbReference type="SMART" id="SM00322">
    <property type="entry name" value="KH"/>
    <property type="match status" value="3"/>
</dbReference>
<dbReference type="PROSITE" id="PS50084">
    <property type="entry name" value="KH_TYPE_1"/>
    <property type="match status" value="3"/>
</dbReference>
<dbReference type="AlphaFoldDB" id="A0A814E2Y3"/>
<dbReference type="Proteomes" id="UP000663829">
    <property type="component" value="Unassembled WGS sequence"/>
</dbReference>
<organism evidence="5 7">
    <name type="scientific">Didymodactylos carnosus</name>
    <dbReference type="NCBI Taxonomy" id="1234261"/>
    <lineage>
        <taxon>Eukaryota</taxon>
        <taxon>Metazoa</taxon>
        <taxon>Spiralia</taxon>
        <taxon>Gnathifera</taxon>
        <taxon>Rotifera</taxon>
        <taxon>Eurotatoria</taxon>
        <taxon>Bdelloidea</taxon>
        <taxon>Philodinida</taxon>
        <taxon>Philodinidae</taxon>
        <taxon>Didymodactylos</taxon>
    </lineage>
</organism>
<dbReference type="SUPFAM" id="SSF54791">
    <property type="entry name" value="Eukaryotic type KH-domain (KH-domain type I)"/>
    <property type="match status" value="3"/>
</dbReference>
<proteinExistence type="predicted"/>
<dbReference type="InterPro" id="IPR036612">
    <property type="entry name" value="KH_dom_type_1_sf"/>
</dbReference>
<feature type="compositionally biased region" description="Low complexity" evidence="3">
    <location>
        <begin position="26"/>
        <end position="39"/>
    </location>
</feature>
<feature type="region of interest" description="Disordered" evidence="3">
    <location>
        <begin position="1"/>
        <end position="41"/>
    </location>
</feature>
<sequence>MENNNMTIESSDNGNLGNKRPYENDQQQQQQQQQQQNQQEIKRSRIAKVDCRFLLQSRDAGCIIGKGGKTIQQLRTTHRTIIQVPDCDAPERVLTVTGDIEQILECIAEILNVISENQRVRPDISEIRALIHQSQAGAIIGKGGQRVKEFREKYNLDVKVYPQCAPGGSTERCISMRGQRDDVMRCLKEVYSILESVPPRGPSRYYDPNNYDGFNVQEYGNGWNNGRNDGYGGRGGGNYNDYDSRGGNVQGNASGVTTTQVTIPNDLAGCVIGARGSRISQIRQQSGAEVRIDSQPLQDTNDRVISITGNPQQIQQAQYLLQMAVKQSGLWQGGQN</sequence>
<dbReference type="PANTHER" id="PTHR10288">
    <property type="entry name" value="KH DOMAIN CONTAINING RNA BINDING PROTEIN"/>
    <property type="match status" value="1"/>
</dbReference>
<evidence type="ECO:0000259" key="4">
    <source>
        <dbReference type="SMART" id="SM00322"/>
    </source>
</evidence>
<accession>A0A814E2Y3</accession>
<dbReference type="GO" id="GO:0003723">
    <property type="term" value="F:RNA binding"/>
    <property type="evidence" value="ECO:0007669"/>
    <property type="project" value="UniProtKB-UniRule"/>
</dbReference>
<evidence type="ECO:0000313" key="7">
    <source>
        <dbReference type="Proteomes" id="UP000663829"/>
    </source>
</evidence>
<protein>
    <recommendedName>
        <fullName evidence="4">K Homology domain-containing protein</fullName>
    </recommendedName>
</protein>
<dbReference type="Pfam" id="PF00013">
    <property type="entry name" value="KH_1"/>
    <property type="match status" value="3"/>
</dbReference>
<evidence type="ECO:0000313" key="5">
    <source>
        <dbReference type="EMBL" id="CAF0965337.1"/>
    </source>
</evidence>
<evidence type="ECO:0000256" key="2">
    <source>
        <dbReference type="PROSITE-ProRule" id="PRU00117"/>
    </source>
</evidence>